<dbReference type="InterPro" id="IPR010985">
    <property type="entry name" value="Ribbon_hlx_hlx"/>
</dbReference>
<reference evidence="1" key="1">
    <citation type="submission" date="2019-04" db="EMBL/GenBank/DDBJ databases">
        <title>Evolution of Biomass-Degrading Anaerobic Consortia Revealed by Metagenomics.</title>
        <authorList>
            <person name="Peng X."/>
        </authorList>
    </citation>
    <scope>NUCLEOTIDE SEQUENCE</scope>
    <source>
        <strain evidence="1">SIG311</strain>
    </source>
</reference>
<organism evidence="1 2">
    <name type="scientific">Pseudobutyrivibrio ruminis</name>
    <dbReference type="NCBI Taxonomy" id="46206"/>
    <lineage>
        <taxon>Bacteria</taxon>
        <taxon>Bacillati</taxon>
        <taxon>Bacillota</taxon>
        <taxon>Clostridia</taxon>
        <taxon>Lachnospirales</taxon>
        <taxon>Lachnospiraceae</taxon>
        <taxon>Pseudobutyrivibrio</taxon>
    </lineage>
</organism>
<comment type="caution">
    <text evidence="1">The sequence shown here is derived from an EMBL/GenBank/DDBJ whole genome shotgun (WGS) entry which is preliminary data.</text>
</comment>
<protein>
    <submittedName>
        <fullName evidence="1">Type II toxin-antitoxin system HicB family antitoxin</fullName>
    </submittedName>
</protein>
<name>A0A927YMD3_9FIRM</name>
<dbReference type="SUPFAM" id="SSF143100">
    <property type="entry name" value="TTHA1013/TTHA0281-like"/>
    <property type="match status" value="1"/>
</dbReference>
<accession>A0A927YMD3</accession>
<sequence length="114" mass="13019">MKNTFEYQGYIGSIEFSEEDKVFFGKVQGIRSLISYEGKTPDELIEDFHNAVDDYLALCEANNEEPEQAYKGSLNVRLGKELHRRVAVYALSNQQSINSFIENAVKEKLCSLNM</sequence>
<proteinExistence type="predicted"/>
<dbReference type="AlphaFoldDB" id="A0A927YMD3"/>
<evidence type="ECO:0000313" key="2">
    <source>
        <dbReference type="Proteomes" id="UP000766246"/>
    </source>
</evidence>
<dbReference type="SUPFAM" id="SSF47598">
    <property type="entry name" value="Ribbon-helix-helix"/>
    <property type="match status" value="1"/>
</dbReference>
<evidence type="ECO:0000313" key="1">
    <source>
        <dbReference type="EMBL" id="MBE5919694.1"/>
    </source>
</evidence>
<dbReference type="GO" id="GO:0006355">
    <property type="term" value="P:regulation of DNA-templated transcription"/>
    <property type="evidence" value="ECO:0007669"/>
    <property type="project" value="InterPro"/>
</dbReference>
<dbReference type="Pfam" id="PF05534">
    <property type="entry name" value="HicB"/>
    <property type="match status" value="1"/>
</dbReference>
<gene>
    <name evidence="1" type="ORF">E7272_07590</name>
</gene>
<dbReference type="InterPro" id="IPR035069">
    <property type="entry name" value="TTHA1013/TTHA0281-like"/>
</dbReference>
<dbReference type="Proteomes" id="UP000766246">
    <property type="component" value="Unassembled WGS sequence"/>
</dbReference>
<dbReference type="EMBL" id="SVER01000017">
    <property type="protein sequence ID" value="MBE5919694.1"/>
    <property type="molecule type" value="Genomic_DNA"/>
</dbReference>
<dbReference type="InterPro" id="IPR008651">
    <property type="entry name" value="Uncharacterised_HicB"/>
</dbReference>